<evidence type="ECO:0000256" key="1">
    <source>
        <dbReference type="ARBA" id="ARBA00012647"/>
    </source>
</evidence>
<keyword evidence="5" id="KW-0732">Signal</keyword>
<dbReference type="Gene3D" id="3.40.720.10">
    <property type="entry name" value="Alkaline Phosphatase, subunit A"/>
    <property type="match status" value="1"/>
</dbReference>
<evidence type="ECO:0000256" key="5">
    <source>
        <dbReference type="SAM" id="SignalP"/>
    </source>
</evidence>
<dbReference type="AlphaFoldDB" id="A0A067NMC7"/>
<evidence type="ECO:0000256" key="4">
    <source>
        <dbReference type="RuleBase" id="RU003946"/>
    </source>
</evidence>
<dbReference type="VEuPathDB" id="FungiDB:PLEOSDRAFT_161215"/>
<dbReference type="CDD" id="cd16012">
    <property type="entry name" value="ALP"/>
    <property type="match status" value="1"/>
</dbReference>
<dbReference type="PANTHER" id="PTHR11596:SF72">
    <property type="entry name" value="ALKALINE PHOSPHATASE"/>
    <property type="match status" value="1"/>
</dbReference>
<dbReference type="HOGENOM" id="CLU_008539_3_0_1"/>
<proteinExistence type="inferred from homology"/>
<name>A0A067NMC7_PLEO1</name>
<comment type="similarity">
    <text evidence="4">Belongs to the alkaline phosphatase family.</text>
</comment>
<dbReference type="InParanoid" id="A0A067NMC7"/>
<organism evidence="6 7">
    <name type="scientific">Pleurotus ostreatus (strain PC15)</name>
    <name type="common">Oyster mushroom</name>
    <dbReference type="NCBI Taxonomy" id="1137138"/>
    <lineage>
        <taxon>Eukaryota</taxon>
        <taxon>Fungi</taxon>
        <taxon>Dikarya</taxon>
        <taxon>Basidiomycota</taxon>
        <taxon>Agaricomycotina</taxon>
        <taxon>Agaricomycetes</taxon>
        <taxon>Agaricomycetidae</taxon>
        <taxon>Agaricales</taxon>
        <taxon>Pleurotineae</taxon>
        <taxon>Pleurotaceae</taxon>
        <taxon>Pleurotus</taxon>
    </lineage>
</organism>
<keyword evidence="3" id="KW-0460">Magnesium</keyword>
<evidence type="ECO:0000313" key="7">
    <source>
        <dbReference type="Proteomes" id="UP000027073"/>
    </source>
</evidence>
<dbReference type="Proteomes" id="UP000027073">
    <property type="component" value="Unassembled WGS sequence"/>
</dbReference>
<evidence type="ECO:0000256" key="3">
    <source>
        <dbReference type="PIRSR" id="PIRSR601952-2"/>
    </source>
</evidence>
<dbReference type="SMART" id="SM00098">
    <property type="entry name" value="alkPPc"/>
    <property type="match status" value="1"/>
</dbReference>
<feature type="binding site" evidence="3">
    <location>
        <position position="514"/>
    </location>
    <ligand>
        <name>Zn(2+)</name>
        <dbReference type="ChEBI" id="CHEBI:29105"/>
        <label>2</label>
    </ligand>
</feature>
<feature type="signal peptide" evidence="5">
    <location>
        <begin position="1"/>
        <end position="17"/>
    </location>
</feature>
<feature type="binding site" evidence="3">
    <location>
        <position position="282"/>
    </location>
    <ligand>
        <name>Mg(2+)</name>
        <dbReference type="ChEBI" id="CHEBI:18420"/>
    </ligand>
</feature>
<dbReference type="PANTHER" id="PTHR11596">
    <property type="entry name" value="ALKALINE PHOSPHATASE"/>
    <property type="match status" value="1"/>
</dbReference>
<feature type="binding site" evidence="3">
    <location>
        <position position="172"/>
    </location>
    <ligand>
        <name>Zn(2+)</name>
        <dbReference type="ChEBI" id="CHEBI:29105"/>
        <label>2</label>
    </ligand>
</feature>
<feature type="binding site" evidence="3">
    <location>
        <position position="280"/>
    </location>
    <ligand>
        <name>Mg(2+)</name>
        <dbReference type="ChEBI" id="CHEBI:18420"/>
    </ligand>
</feature>
<dbReference type="GO" id="GO:0046872">
    <property type="term" value="F:metal ion binding"/>
    <property type="evidence" value="ECO:0007669"/>
    <property type="project" value="UniProtKB-KW"/>
</dbReference>
<dbReference type="EMBL" id="KL198011">
    <property type="protein sequence ID" value="KDQ24746.1"/>
    <property type="molecule type" value="Genomic_DNA"/>
</dbReference>
<feature type="chain" id="PRO_5001642432" description="alkaline phosphatase" evidence="5">
    <location>
        <begin position="18"/>
        <end position="687"/>
    </location>
</feature>
<dbReference type="SUPFAM" id="SSF53649">
    <property type="entry name" value="Alkaline phosphatase-like"/>
    <property type="match status" value="1"/>
</dbReference>
<feature type="binding site" evidence="3">
    <location>
        <position position="172"/>
    </location>
    <ligand>
        <name>Mg(2+)</name>
        <dbReference type="ChEBI" id="CHEBI:18420"/>
    </ligand>
</feature>
<dbReference type="STRING" id="1137138.A0A067NMC7"/>
<accession>A0A067NMC7</accession>
<feature type="binding site" evidence="3">
    <location>
        <position position="468"/>
    </location>
    <ligand>
        <name>Zn(2+)</name>
        <dbReference type="ChEBI" id="CHEBI:29105"/>
        <label>2</label>
    </ligand>
</feature>
<comment type="cofactor">
    <cofactor evidence="3">
        <name>Mg(2+)</name>
        <dbReference type="ChEBI" id="CHEBI:18420"/>
    </cofactor>
    <text evidence="3">Binds 1 Mg(2+) ion.</text>
</comment>
<dbReference type="OrthoDB" id="5818554at2759"/>
<keyword evidence="3" id="KW-0862">Zinc</keyword>
<dbReference type="Pfam" id="PF00245">
    <property type="entry name" value="Alk_phosphatase"/>
    <property type="match status" value="1"/>
</dbReference>
<sequence>MKWSTLSIFVAASVVSAQTYKRLGTCPSLGCIFPPDQTDFYAGAYFDIRLEVHSPVNGTEAFKNGEIDKDFTLCIQKGDGPCEDVTKFFTVEDSKLDTWTFSYYEDLFARDAGSASVVNVASKGYRALALDEPGMYTARLKYHQTMETVAHWLVREPAPERKAKNAIIFIGDGMTQPMITAARMIAHKSINGRYQSLMQMDQMEHLGHQMTHSIDSYITDSANSASALFTGHKTTSGALNVYVDSSRDSFDDPKYETVAELFRRKRGGAFGIVTTADVVDATPAAMCAHTRERGESAGIVYTFLNGASGDTGLNSTLAWPTSCEQPDVIFGGGAQAFLPGPDSPNGTDFYQAFAKEGYNIIHNNTQLQGVDIEKKTLGIFSKGIMSQWLDRHIYPESLKGRKNSPLGDDADALDQPGLKDMTLKAIDILQTRQKDSGKGWLMLYASCHFFLLAQVVKDFDRSEGASIDKMMHALDYDRALGELLELDDTIRATIAHLKEIGELDNTLIVVTADHGHGFDVYGSVDTKYMAAQTDPRKKRDAIGIYGESGLSGYTVAKGSSPDNNTIVVGSGGPNFPVQWDPRYTFAGGMAAHPDIREGWQVNKTGIRKTVVSGDDGYVANPNDQPEGIEIEGTIPDDNSSGVHSLTDVSVFASGPGGEAFRGVYNSIDVFFKVADALGLGAPSSESQ</sequence>
<evidence type="ECO:0000313" key="6">
    <source>
        <dbReference type="EMBL" id="KDQ24746.1"/>
    </source>
</evidence>
<feature type="binding site" evidence="3">
    <location>
        <position position="643"/>
    </location>
    <ligand>
        <name>Zn(2+)</name>
        <dbReference type="ChEBI" id="CHEBI:29105"/>
        <label>2</label>
    </ligand>
</feature>
<dbReference type="EC" id="3.1.3.1" evidence="1"/>
<evidence type="ECO:0000256" key="2">
    <source>
        <dbReference type="PIRSR" id="PIRSR601952-1"/>
    </source>
</evidence>
<feature type="binding site" evidence="3">
    <location>
        <position position="513"/>
    </location>
    <ligand>
        <name>Zn(2+)</name>
        <dbReference type="ChEBI" id="CHEBI:29105"/>
        <label>2</label>
    </ligand>
</feature>
<dbReference type="InterPro" id="IPR001952">
    <property type="entry name" value="Alkaline_phosphatase"/>
</dbReference>
<reference evidence="7" key="1">
    <citation type="journal article" date="2014" name="Proc. Natl. Acad. Sci. U.S.A.">
        <title>Extensive sampling of basidiomycete genomes demonstrates inadequacy of the white-rot/brown-rot paradigm for wood decay fungi.</title>
        <authorList>
            <person name="Riley R."/>
            <person name="Salamov A.A."/>
            <person name="Brown D.W."/>
            <person name="Nagy L.G."/>
            <person name="Floudas D."/>
            <person name="Held B.W."/>
            <person name="Levasseur A."/>
            <person name="Lombard V."/>
            <person name="Morin E."/>
            <person name="Otillar R."/>
            <person name="Lindquist E.A."/>
            <person name="Sun H."/>
            <person name="LaButti K.M."/>
            <person name="Schmutz J."/>
            <person name="Jabbour D."/>
            <person name="Luo H."/>
            <person name="Baker S.E."/>
            <person name="Pisabarro A.G."/>
            <person name="Walton J.D."/>
            <person name="Blanchette R.A."/>
            <person name="Henrissat B."/>
            <person name="Martin F."/>
            <person name="Cullen D."/>
            <person name="Hibbett D.S."/>
            <person name="Grigoriev I.V."/>
        </authorList>
    </citation>
    <scope>NUCLEOTIDE SEQUENCE [LARGE SCALE GENOMIC DNA]</scope>
    <source>
        <strain evidence="7">PC15</strain>
    </source>
</reference>
<dbReference type="PRINTS" id="PR00113">
    <property type="entry name" value="ALKPHPHTASE"/>
</dbReference>
<feature type="binding site" evidence="3">
    <location>
        <position position="472"/>
    </location>
    <ligand>
        <name>Zn(2+)</name>
        <dbReference type="ChEBI" id="CHEBI:29105"/>
        <label>2</label>
    </ligand>
</feature>
<feature type="active site" description="Phosphoserine intermediate" evidence="2">
    <location>
        <position position="221"/>
    </location>
</feature>
<protein>
    <recommendedName>
        <fullName evidence="1">alkaline phosphatase</fullName>
        <ecNumber evidence="1">3.1.3.1</ecNumber>
    </recommendedName>
</protein>
<keyword evidence="3" id="KW-0479">Metal-binding</keyword>
<gene>
    <name evidence="6" type="ORF">PLEOSDRAFT_161215</name>
</gene>
<dbReference type="GO" id="GO:0004035">
    <property type="term" value="F:alkaline phosphatase activity"/>
    <property type="evidence" value="ECO:0007669"/>
    <property type="project" value="UniProtKB-EC"/>
</dbReference>
<feature type="binding site" evidence="3">
    <location>
        <position position="463"/>
    </location>
    <ligand>
        <name>Mg(2+)</name>
        <dbReference type="ChEBI" id="CHEBI:18420"/>
    </ligand>
</feature>
<comment type="cofactor">
    <cofactor evidence="3">
        <name>Zn(2+)</name>
        <dbReference type="ChEBI" id="CHEBI:29105"/>
    </cofactor>
    <text evidence="3">Binds 2 Zn(2+) ions.</text>
</comment>
<dbReference type="InterPro" id="IPR017850">
    <property type="entry name" value="Alkaline_phosphatase_core_sf"/>
</dbReference>
<dbReference type="FunCoup" id="A0A067NMC7">
    <property type="interactions" value="109"/>
</dbReference>